<name>A0A1G6J9Y8_9FIRM</name>
<gene>
    <name evidence="2" type="ORF">SAMN04487864_10323</name>
</gene>
<keyword evidence="3" id="KW-1185">Reference proteome</keyword>
<dbReference type="AlphaFoldDB" id="A0A1G6J9Y8"/>
<protein>
    <recommendedName>
        <fullName evidence="4">Nif11-like leader peptide domain-containing protein</fullName>
    </recommendedName>
</protein>
<dbReference type="RefSeq" id="WP_093729481.1">
    <property type="nucleotide sequence ID" value="NZ_FMYW01000003.1"/>
</dbReference>
<organism evidence="2 3">
    <name type="scientific">Succiniclasticum ruminis</name>
    <dbReference type="NCBI Taxonomy" id="40841"/>
    <lineage>
        <taxon>Bacteria</taxon>
        <taxon>Bacillati</taxon>
        <taxon>Bacillota</taxon>
        <taxon>Negativicutes</taxon>
        <taxon>Acidaminococcales</taxon>
        <taxon>Acidaminococcaceae</taxon>
        <taxon>Succiniclasticum</taxon>
    </lineage>
</organism>
<evidence type="ECO:0008006" key="4">
    <source>
        <dbReference type="Google" id="ProtNLM"/>
    </source>
</evidence>
<feature type="region of interest" description="Disordered" evidence="1">
    <location>
        <begin position="59"/>
        <end position="79"/>
    </location>
</feature>
<dbReference type="EMBL" id="FMYW01000003">
    <property type="protein sequence ID" value="SDC15560.1"/>
    <property type="molecule type" value="Genomic_DNA"/>
</dbReference>
<evidence type="ECO:0000313" key="2">
    <source>
        <dbReference type="EMBL" id="SDC15560.1"/>
    </source>
</evidence>
<feature type="compositionally biased region" description="Basic and acidic residues" evidence="1">
    <location>
        <begin position="67"/>
        <end position="79"/>
    </location>
</feature>
<sequence length="79" mass="8666">MPINKDEITKEMLEKAMQCNTAEDLIAYAKTEGVDLTKEEAEAYLDELSECELKDGDLKHIAGGKKSGGDNGERGKSPY</sequence>
<evidence type="ECO:0000256" key="1">
    <source>
        <dbReference type="SAM" id="MobiDB-lite"/>
    </source>
</evidence>
<dbReference type="Proteomes" id="UP000198943">
    <property type="component" value="Unassembled WGS sequence"/>
</dbReference>
<evidence type="ECO:0000313" key="3">
    <source>
        <dbReference type="Proteomes" id="UP000198943"/>
    </source>
</evidence>
<reference evidence="3" key="1">
    <citation type="submission" date="2016-10" db="EMBL/GenBank/DDBJ databases">
        <authorList>
            <person name="Varghese N."/>
            <person name="Submissions S."/>
        </authorList>
    </citation>
    <scope>NUCLEOTIDE SEQUENCE [LARGE SCALE GENOMIC DNA]</scope>
    <source>
        <strain evidence="3">DSM 11005</strain>
    </source>
</reference>
<accession>A0A1G6J9Y8</accession>
<proteinExistence type="predicted"/>